<gene>
    <name evidence="2" type="ORF">SAMN05421580_10197</name>
</gene>
<dbReference type="Gene3D" id="3.40.50.10890">
    <property type="match status" value="1"/>
</dbReference>
<dbReference type="EMBL" id="FTOG01000001">
    <property type="protein sequence ID" value="SIS41761.1"/>
    <property type="molecule type" value="Genomic_DNA"/>
</dbReference>
<dbReference type="RefSeq" id="WP_076483081.1">
    <property type="nucleotide sequence ID" value="NZ_FTOG01000001.1"/>
</dbReference>
<evidence type="ECO:0000259" key="1">
    <source>
        <dbReference type="SMART" id="SM00849"/>
    </source>
</evidence>
<name>A0A1N7IXP1_9RHOB</name>
<dbReference type="OrthoDB" id="9803916at2"/>
<keyword evidence="2" id="KW-0269">Exonuclease</keyword>
<dbReference type="Pfam" id="PF00753">
    <property type="entry name" value="Lactamase_B"/>
    <property type="match status" value="1"/>
</dbReference>
<reference evidence="3" key="1">
    <citation type="submission" date="2017-01" db="EMBL/GenBank/DDBJ databases">
        <authorList>
            <person name="Varghese N."/>
            <person name="Submissions S."/>
        </authorList>
    </citation>
    <scope>NUCLEOTIDE SEQUENCE [LARGE SCALE GENOMIC DNA]</scope>
    <source>
        <strain evidence="3">DSM 19945</strain>
    </source>
</reference>
<dbReference type="SUPFAM" id="SSF56281">
    <property type="entry name" value="Metallo-hydrolase/oxidoreductase"/>
    <property type="match status" value="1"/>
</dbReference>
<dbReference type="PANTHER" id="PTHR11203">
    <property type="entry name" value="CLEAVAGE AND POLYADENYLATION SPECIFICITY FACTOR FAMILY MEMBER"/>
    <property type="match status" value="1"/>
</dbReference>
<keyword evidence="3" id="KW-1185">Reference proteome</keyword>
<evidence type="ECO:0000313" key="3">
    <source>
        <dbReference type="Proteomes" id="UP000186221"/>
    </source>
</evidence>
<evidence type="ECO:0000313" key="2">
    <source>
        <dbReference type="EMBL" id="SIS41761.1"/>
    </source>
</evidence>
<dbReference type="Proteomes" id="UP000186221">
    <property type="component" value="Unassembled WGS sequence"/>
</dbReference>
<dbReference type="InterPro" id="IPR050698">
    <property type="entry name" value="MBL"/>
</dbReference>
<dbReference type="GO" id="GO:0004521">
    <property type="term" value="F:RNA endonuclease activity"/>
    <property type="evidence" value="ECO:0007669"/>
    <property type="project" value="TreeGrafter"/>
</dbReference>
<dbReference type="GO" id="GO:0004527">
    <property type="term" value="F:exonuclease activity"/>
    <property type="evidence" value="ECO:0007669"/>
    <property type="project" value="UniProtKB-KW"/>
</dbReference>
<dbReference type="AlphaFoldDB" id="A0A1N7IXP1"/>
<keyword evidence="2" id="KW-0378">Hydrolase</keyword>
<keyword evidence="2" id="KW-0540">Nuclease</keyword>
<dbReference type="STRING" id="453582.SAMN05421580_10197"/>
<protein>
    <submittedName>
        <fullName evidence="2">RNA processing exonuclease, beta-lactamase fold, Cft2 family</fullName>
    </submittedName>
</protein>
<dbReference type="InterPro" id="IPR001279">
    <property type="entry name" value="Metallo-B-lactamas"/>
</dbReference>
<feature type="domain" description="Metallo-beta-lactamase" evidence="1">
    <location>
        <begin position="14"/>
        <end position="180"/>
    </location>
</feature>
<accession>A0A1N7IXP1</accession>
<sequence length="359" mass="36798">MNRLTALGGFDAKGPACFLLEMGGARLLLDLGIGPDHDARPAIPLEGLGRVDAVLISHGHADHVGSLDWLGRLGDPPVYATAPVRALTRDPVLAGANPLRAEQNIAGLAVETGPAGHAPGAVWMRIGGAGGLLYSGDLCAEGGLFAAAPLPRARAAVFDCSYGAEPAQLADQRAAVLSAIAAGPCLLPAPTAGRGLEIALACLEAGHAVALCPETWRVADLMAQNPDWLARNGANALNRLLQQARRLEAAAPLHGVMVAGGPNCNAGLAATLGPRALQEGVAVIFTGHLAQGAPAAAWVAEGRAQRLRWNVHPNLATLRKMLAEVMPETVLPAFAPASLRADLAAALPAPWAQTGSLTW</sequence>
<organism evidence="2 3">
    <name type="scientific">Rhodobacter aestuarii</name>
    <dbReference type="NCBI Taxonomy" id="453582"/>
    <lineage>
        <taxon>Bacteria</taxon>
        <taxon>Pseudomonadati</taxon>
        <taxon>Pseudomonadota</taxon>
        <taxon>Alphaproteobacteria</taxon>
        <taxon>Rhodobacterales</taxon>
        <taxon>Rhodobacter group</taxon>
        <taxon>Rhodobacter</taxon>
    </lineage>
</organism>
<proteinExistence type="predicted"/>
<dbReference type="Gene3D" id="3.60.15.10">
    <property type="entry name" value="Ribonuclease Z/Hydroxyacylglutathione hydrolase-like"/>
    <property type="match status" value="2"/>
</dbReference>
<dbReference type="SMART" id="SM00849">
    <property type="entry name" value="Lactamase_B"/>
    <property type="match status" value="1"/>
</dbReference>
<dbReference type="InterPro" id="IPR036866">
    <property type="entry name" value="RibonucZ/Hydroxyglut_hydro"/>
</dbReference>
<dbReference type="PANTHER" id="PTHR11203:SF37">
    <property type="entry name" value="INTEGRATOR COMPLEX SUBUNIT 11"/>
    <property type="match status" value="1"/>
</dbReference>